<dbReference type="InterPro" id="IPR043133">
    <property type="entry name" value="GTP-CH-I_C/QueF"/>
</dbReference>
<evidence type="ECO:0000313" key="8">
    <source>
        <dbReference type="EMBL" id="TDQ34203.1"/>
    </source>
</evidence>
<comment type="function">
    <text evidence="6">Catalyzes the conversion of 7,8-dihydroneopterin to 6-hydroxymethyl-7,8-dihydropterin.</text>
</comment>
<dbReference type="UniPathway" id="UPA00077">
    <property type="reaction ID" value="UER00154"/>
</dbReference>
<dbReference type="FunFam" id="3.30.1130.10:FF:000003">
    <property type="entry name" value="7,8-dihydroneopterin aldolase"/>
    <property type="match status" value="1"/>
</dbReference>
<dbReference type="InterPro" id="IPR006157">
    <property type="entry name" value="FolB_dom"/>
</dbReference>
<proteinExistence type="inferred from homology"/>
<dbReference type="CDD" id="cd00534">
    <property type="entry name" value="DHNA_DHNTPE"/>
    <property type="match status" value="1"/>
</dbReference>
<dbReference type="EMBL" id="SNYJ01000025">
    <property type="protein sequence ID" value="TDQ34203.1"/>
    <property type="molecule type" value="Genomic_DNA"/>
</dbReference>
<evidence type="ECO:0000256" key="3">
    <source>
        <dbReference type="ARBA" id="ARBA00005708"/>
    </source>
</evidence>
<reference evidence="8 9" key="1">
    <citation type="submission" date="2019-03" db="EMBL/GenBank/DDBJ databases">
        <title>Genomic Encyclopedia of Type Strains, Phase IV (KMG-IV): sequencing the most valuable type-strain genomes for metagenomic binning, comparative biology and taxonomic classification.</title>
        <authorList>
            <person name="Goeker M."/>
        </authorList>
    </citation>
    <scope>NUCLEOTIDE SEQUENCE [LARGE SCALE GENOMIC DNA]</scope>
    <source>
        <strain evidence="8 9">DSM 28697</strain>
    </source>
</reference>
<evidence type="ECO:0000256" key="6">
    <source>
        <dbReference type="RuleBase" id="RU362079"/>
    </source>
</evidence>
<evidence type="ECO:0000313" key="9">
    <source>
        <dbReference type="Proteomes" id="UP000295632"/>
    </source>
</evidence>
<dbReference type="SMART" id="SM00905">
    <property type="entry name" value="FolB"/>
    <property type="match status" value="1"/>
</dbReference>
<evidence type="ECO:0000259" key="7">
    <source>
        <dbReference type="SMART" id="SM00905"/>
    </source>
</evidence>
<dbReference type="NCBIfam" id="TIGR00526">
    <property type="entry name" value="folB_dom"/>
    <property type="match status" value="1"/>
</dbReference>
<protein>
    <recommendedName>
        <fullName evidence="6">7,8-dihydroneopterin aldolase</fullName>
        <ecNumber evidence="6">4.1.2.25</ecNumber>
    </recommendedName>
</protein>
<comment type="similarity">
    <text evidence="3 6">Belongs to the DHNA family.</text>
</comment>
<sequence>MDKIIVKGMSFYGYHGVFSEENKLGQRFLADIELYCDLRAAGENDDLQQTVNYAAIFETVQKVIEGEPVKLLEALAERIAANIFSKFEIVDGLSLRIIKPDPPIPGHYEHVAIEIERMRSTS</sequence>
<dbReference type="GO" id="GO:0005737">
    <property type="term" value="C:cytoplasm"/>
    <property type="evidence" value="ECO:0007669"/>
    <property type="project" value="TreeGrafter"/>
</dbReference>
<comment type="catalytic activity">
    <reaction evidence="1 6">
        <text>7,8-dihydroneopterin = 6-hydroxymethyl-7,8-dihydropterin + glycolaldehyde</text>
        <dbReference type="Rhea" id="RHEA:10540"/>
        <dbReference type="ChEBI" id="CHEBI:17001"/>
        <dbReference type="ChEBI" id="CHEBI:17071"/>
        <dbReference type="ChEBI" id="CHEBI:44841"/>
        <dbReference type="EC" id="4.1.2.25"/>
    </reaction>
</comment>
<dbReference type="AlphaFoldDB" id="A0A4R6TSP5"/>
<evidence type="ECO:0000256" key="4">
    <source>
        <dbReference type="ARBA" id="ARBA00022909"/>
    </source>
</evidence>
<dbReference type="EC" id="4.1.2.25" evidence="6"/>
<dbReference type="GO" id="GO:0004150">
    <property type="term" value="F:dihydroneopterin aldolase activity"/>
    <property type="evidence" value="ECO:0007669"/>
    <property type="project" value="UniProtKB-UniRule"/>
</dbReference>
<dbReference type="NCBIfam" id="TIGR00525">
    <property type="entry name" value="folB"/>
    <property type="match status" value="1"/>
</dbReference>
<dbReference type="Gene3D" id="3.30.1130.10">
    <property type="match status" value="1"/>
</dbReference>
<accession>A0A4R6TSP5</accession>
<dbReference type="GO" id="GO:0046656">
    <property type="term" value="P:folic acid biosynthetic process"/>
    <property type="evidence" value="ECO:0007669"/>
    <property type="project" value="UniProtKB-UniRule"/>
</dbReference>
<evidence type="ECO:0000256" key="1">
    <source>
        <dbReference type="ARBA" id="ARBA00001353"/>
    </source>
</evidence>
<keyword evidence="4 6" id="KW-0289">Folate biosynthesis</keyword>
<dbReference type="SUPFAM" id="SSF55620">
    <property type="entry name" value="Tetrahydrobiopterin biosynthesis enzymes-like"/>
    <property type="match status" value="1"/>
</dbReference>
<comment type="pathway">
    <text evidence="2 6">Cofactor biosynthesis; tetrahydrofolate biosynthesis; 2-amino-4-hydroxy-6-hydroxymethyl-7,8-dihydropteridine diphosphate from 7,8-dihydroneopterin triphosphate: step 3/4.</text>
</comment>
<name>A0A4R6TSP5_9BACI</name>
<keyword evidence="9" id="KW-1185">Reference proteome</keyword>
<dbReference type="PANTHER" id="PTHR42844:SF1">
    <property type="entry name" value="DIHYDRONEOPTERIN ALDOLASE 1-RELATED"/>
    <property type="match status" value="1"/>
</dbReference>
<dbReference type="RefSeq" id="WP_133582153.1">
    <property type="nucleotide sequence ID" value="NZ_SNYJ01000025.1"/>
</dbReference>
<evidence type="ECO:0000256" key="5">
    <source>
        <dbReference type="ARBA" id="ARBA00023239"/>
    </source>
</evidence>
<comment type="caution">
    <text evidence="8">The sequence shown here is derived from an EMBL/GenBank/DDBJ whole genome shotgun (WGS) entry which is preliminary data.</text>
</comment>
<dbReference type="InterPro" id="IPR006156">
    <property type="entry name" value="Dihydroneopterin_aldolase"/>
</dbReference>
<dbReference type="Pfam" id="PF02152">
    <property type="entry name" value="FolB"/>
    <property type="match status" value="1"/>
</dbReference>
<gene>
    <name evidence="8" type="ORF">EV213_1255</name>
</gene>
<evidence type="ECO:0000256" key="2">
    <source>
        <dbReference type="ARBA" id="ARBA00005013"/>
    </source>
</evidence>
<dbReference type="GO" id="GO:0046654">
    <property type="term" value="P:tetrahydrofolate biosynthetic process"/>
    <property type="evidence" value="ECO:0007669"/>
    <property type="project" value="UniProtKB-UniRule"/>
</dbReference>
<dbReference type="OrthoDB" id="9803748at2"/>
<keyword evidence="5 6" id="KW-0456">Lyase</keyword>
<dbReference type="PANTHER" id="PTHR42844">
    <property type="entry name" value="DIHYDRONEOPTERIN ALDOLASE 1-RELATED"/>
    <property type="match status" value="1"/>
</dbReference>
<dbReference type="Proteomes" id="UP000295632">
    <property type="component" value="Unassembled WGS sequence"/>
</dbReference>
<organism evidence="8 9">
    <name type="scientific">Aureibacillus halotolerans</name>
    <dbReference type="NCBI Taxonomy" id="1508390"/>
    <lineage>
        <taxon>Bacteria</taxon>
        <taxon>Bacillati</taxon>
        <taxon>Bacillota</taxon>
        <taxon>Bacilli</taxon>
        <taxon>Bacillales</taxon>
        <taxon>Bacillaceae</taxon>
        <taxon>Aureibacillus</taxon>
    </lineage>
</organism>
<feature type="domain" description="Dihydroneopterin aldolase/epimerase" evidence="7">
    <location>
        <begin position="4"/>
        <end position="117"/>
    </location>
</feature>